<comment type="caution">
    <text evidence="1">The sequence shown here is derived from an EMBL/GenBank/DDBJ whole genome shotgun (WGS) entry which is preliminary data.</text>
</comment>
<dbReference type="SUPFAM" id="SSF54909">
    <property type="entry name" value="Dimeric alpha+beta barrel"/>
    <property type="match status" value="1"/>
</dbReference>
<evidence type="ECO:0008006" key="3">
    <source>
        <dbReference type="Google" id="ProtNLM"/>
    </source>
</evidence>
<organism evidence="1 2">
    <name type="scientific">Haloferax marisrubri</name>
    <dbReference type="NCBI Taxonomy" id="1544719"/>
    <lineage>
        <taxon>Archaea</taxon>
        <taxon>Methanobacteriati</taxon>
        <taxon>Methanobacteriota</taxon>
        <taxon>Stenosarchaea group</taxon>
        <taxon>Halobacteria</taxon>
        <taxon>Halobacteriales</taxon>
        <taxon>Haloferacaceae</taxon>
        <taxon>Haloferax</taxon>
    </lineage>
</organism>
<evidence type="ECO:0000313" key="2">
    <source>
        <dbReference type="Proteomes" id="UP000053621"/>
    </source>
</evidence>
<dbReference type="RefSeq" id="WP_058568510.1">
    <property type="nucleotide sequence ID" value="NZ_LOPW02000022.1"/>
</dbReference>
<dbReference type="InterPro" id="IPR014910">
    <property type="entry name" value="YdhR"/>
</dbReference>
<evidence type="ECO:0000313" key="1">
    <source>
        <dbReference type="EMBL" id="POG53693.1"/>
    </source>
</evidence>
<dbReference type="OrthoDB" id="285008at2157"/>
<reference evidence="1" key="1">
    <citation type="submission" date="2017-08" db="EMBL/GenBank/DDBJ databases">
        <title>Haloferax marisrubri sp. nov., isolated from the Discovery deep brine-seawater interface in the Red Sea.</title>
        <authorList>
            <person name="Zhang G."/>
            <person name="Stingl U."/>
        </authorList>
    </citation>
    <scope>NUCLEOTIDE SEQUENCE [LARGE SCALE GENOMIC DNA]</scope>
    <source>
        <strain evidence="1">SB3</strain>
    </source>
</reference>
<protein>
    <recommendedName>
        <fullName evidence="3">Antibiotic biosynthesis monooxygenase</fullName>
    </recommendedName>
</protein>
<dbReference type="Gene3D" id="3.30.70.100">
    <property type="match status" value="1"/>
</dbReference>
<proteinExistence type="predicted"/>
<sequence length="103" mass="11545">MEIVFATFESELDHDAIEETMRQRAQKFREVPGLVQKYFVHDRENDRYGACFIFDSAQSRDAYFESDLSAGVGAAYAVTGEPAVTKAHLLFPLREADGLPDPA</sequence>
<dbReference type="Pfam" id="PF08803">
    <property type="entry name" value="ydhR"/>
    <property type="match status" value="1"/>
</dbReference>
<name>A0A2P4NKM1_9EURY</name>
<dbReference type="EMBL" id="LOPW02000022">
    <property type="protein sequence ID" value="POG53693.1"/>
    <property type="molecule type" value="Genomic_DNA"/>
</dbReference>
<dbReference type="Proteomes" id="UP000053621">
    <property type="component" value="Unassembled WGS sequence"/>
</dbReference>
<dbReference type="AlphaFoldDB" id="A0A2P4NKM1"/>
<gene>
    <name evidence="1" type="ORF">AUR65_018085</name>
</gene>
<keyword evidence="2" id="KW-1185">Reference proteome</keyword>
<accession>A0A2P4NKM1</accession>
<dbReference type="InterPro" id="IPR011008">
    <property type="entry name" value="Dimeric_a/b-barrel"/>
</dbReference>